<sequence length="52" mass="5928">EQLQAYTAWVNSQLKKRPGSRVIQNLPLDMKDGVAFIQLIEVVGKYCIKHLS</sequence>
<evidence type="ECO:0000313" key="3">
    <source>
        <dbReference type="Proteomes" id="UP000001593"/>
    </source>
</evidence>
<proteinExistence type="predicted"/>
<name>A7SED0_NEMVE</name>
<feature type="non-terminal residue" evidence="2">
    <location>
        <position position="1"/>
    </location>
</feature>
<evidence type="ECO:0000313" key="2">
    <source>
        <dbReference type="EMBL" id="EDO37930.1"/>
    </source>
</evidence>
<reference evidence="2 3" key="1">
    <citation type="journal article" date="2007" name="Science">
        <title>Sea anemone genome reveals ancestral eumetazoan gene repertoire and genomic organization.</title>
        <authorList>
            <person name="Putnam N.H."/>
            <person name="Srivastava M."/>
            <person name="Hellsten U."/>
            <person name="Dirks B."/>
            <person name="Chapman J."/>
            <person name="Salamov A."/>
            <person name="Terry A."/>
            <person name="Shapiro H."/>
            <person name="Lindquist E."/>
            <person name="Kapitonov V.V."/>
            <person name="Jurka J."/>
            <person name="Genikhovich G."/>
            <person name="Grigoriev I.V."/>
            <person name="Lucas S.M."/>
            <person name="Steele R.E."/>
            <person name="Finnerty J.R."/>
            <person name="Technau U."/>
            <person name="Martindale M.Q."/>
            <person name="Rokhsar D.S."/>
        </authorList>
    </citation>
    <scope>NUCLEOTIDE SEQUENCE [LARGE SCALE GENOMIC DNA]</scope>
    <source>
        <strain evidence="3">CH2 X CH6</strain>
    </source>
</reference>
<dbReference type="EMBL" id="DS469636">
    <property type="protein sequence ID" value="EDO37930.1"/>
    <property type="molecule type" value="Genomic_DNA"/>
</dbReference>
<dbReference type="InParanoid" id="A7SED0"/>
<dbReference type="Pfam" id="PF00307">
    <property type="entry name" value="CH"/>
    <property type="match status" value="1"/>
</dbReference>
<feature type="domain" description="Calponin-homology (CH)" evidence="1">
    <location>
        <begin position="1"/>
        <end position="52"/>
    </location>
</feature>
<dbReference type="PROSITE" id="PS50021">
    <property type="entry name" value="CH"/>
    <property type="match status" value="1"/>
</dbReference>
<protein>
    <recommendedName>
        <fullName evidence="1">Calponin-homology (CH) domain-containing protein</fullName>
    </recommendedName>
</protein>
<dbReference type="PhylomeDB" id="A7SED0"/>
<dbReference type="Proteomes" id="UP000001593">
    <property type="component" value="Unassembled WGS sequence"/>
</dbReference>
<dbReference type="Gene3D" id="1.10.418.10">
    <property type="entry name" value="Calponin-like domain"/>
    <property type="match status" value="1"/>
</dbReference>
<dbReference type="InterPro" id="IPR001715">
    <property type="entry name" value="CH_dom"/>
</dbReference>
<evidence type="ECO:0000259" key="1">
    <source>
        <dbReference type="PROSITE" id="PS50021"/>
    </source>
</evidence>
<keyword evidence="3" id="KW-1185">Reference proteome</keyword>
<dbReference type="HOGENOM" id="CLU_3147438_0_0_1"/>
<accession>A7SED0</accession>
<organism evidence="2 3">
    <name type="scientific">Nematostella vectensis</name>
    <name type="common">Starlet sea anemone</name>
    <dbReference type="NCBI Taxonomy" id="45351"/>
    <lineage>
        <taxon>Eukaryota</taxon>
        <taxon>Metazoa</taxon>
        <taxon>Cnidaria</taxon>
        <taxon>Anthozoa</taxon>
        <taxon>Hexacorallia</taxon>
        <taxon>Actiniaria</taxon>
        <taxon>Edwardsiidae</taxon>
        <taxon>Nematostella</taxon>
    </lineage>
</organism>
<dbReference type="InterPro" id="IPR036872">
    <property type="entry name" value="CH_dom_sf"/>
</dbReference>
<dbReference type="AlphaFoldDB" id="A7SED0"/>
<gene>
    <name evidence="2" type="ORF">NEMVEDRAFT_v1g115285</name>
</gene>
<dbReference type="SUPFAM" id="SSF47576">
    <property type="entry name" value="Calponin-homology domain, CH-domain"/>
    <property type="match status" value="1"/>
</dbReference>